<organism evidence="1">
    <name type="scientific">Arundo donax</name>
    <name type="common">Giant reed</name>
    <name type="synonym">Donax arundinaceus</name>
    <dbReference type="NCBI Taxonomy" id="35708"/>
    <lineage>
        <taxon>Eukaryota</taxon>
        <taxon>Viridiplantae</taxon>
        <taxon>Streptophyta</taxon>
        <taxon>Embryophyta</taxon>
        <taxon>Tracheophyta</taxon>
        <taxon>Spermatophyta</taxon>
        <taxon>Magnoliopsida</taxon>
        <taxon>Liliopsida</taxon>
        <taxon>Poales</taxon>
        <taxon>Poaceae</taxon>
        <taxon>PACMAD clade</taxon>
        <taxon>Arundinoideae</taxon>
        <taxon>Arundineae</taxon>
        <taxon>Arundo</taxon>
    </lineage>
</organism>
<proteinExistence type="predicted"/>
<accession>A0A0A9H9Q8</accession>
<evidence type="ECO:0000313" key="1">
    <source>
        <dbReference type="EMBL" id="JAE33945.1"/>
    </source>
</evidence>
<protein>
    <submittedName>
        <fullName evidence="1">Uncharacterized protein</fullName>
    </submittedName>
</protein>
<name>A0A0A9H9Q8_ARUDO</name>
<sequence length="29" mass="3292">MHMVVQQLVIGDDLDAADAQPERRVEAFH</sequence>
<dbReference type="AlphaFoldDB" id="A0A0A9H9Q8"/>
<reference evidence="1" key="1">
    <citation type="submission" date="2014-09" db="EMBL/GenBank/DDBJ databases">
        <authorList>
            <person name="Magalhaes I.L.F."/>
            <person name="Oliveira U."/>
            <person name="Santos F.R."/>
            <person name="Vidigal T.H.D.A."/>
            <person name="Brescovit A.D."/>
            <person name="Santos A.J."/>
        </authorList>
    </citation>
    <scope>NUCLEOTIDE SEQUENCE</scope>
    <source>
        <tissue evidence="1">Shoot tissue taken approximately 20 cm above the soil surface</tissue>
    </source>
</reference>
<reference evidence="1" key="2">
    <citation type="journal article" date="2015" name="Data Brief">
        <title>Shoot transcriptome of the giant reed, Arundo donax.</title>
        <authorList>
            <person name="Barrero R.A."/>
            <person name="Guerrero F.D."/>
            <person name="Moolhuijzen P."/>
            <person name="Goolsby J.A."/>
            <person name="Tidwell J."/>
            <person name="Bellgard S.E."/>
            <person name="Bellgard M.I."/>
        </authorList>
    </citation>
    <scope>NUCLEOTIDE SEQUENCE</scope>
    <source>
        <tissue evidence="1">Shoot tissue taken approximately 20 cm above the soil surface</tissue>
    </source>
</reference>
<dbReference type="EMBL" id="GBRH01163951">
    <property type="protein sequence ID" value="JAE33945.1"/>
    <property type="molecule type" value="Transcribed_RNA"/>
</dbReference>